<dbReference type="PROSITE" id="PS50865">
    <property type="entry name" value="ZF_MYND_2"/>
    <property type="match status" value="1"/>
</dbReference>
<evidence type="ECO:0000313" key="8">
    <source>
        <dbReference type="WBParaSite" id="SSLN_0000454601-mRNA-1"/>
    </source>
</evidence>
<dbReference type="PANTHER" id="PTHR12197">
    <property type="entry name" value="HISTONE-LYSINE N-METHYLTRANSFERASE SMYD"/>
    <property type="match status" value="1"/>
</dbReference>
<keyword evidence="1" id="KW-0479">Metal-binding</keyword>
<evidence type="ECO:0000256" key="4">
    <source>
        <dbReference type="PROSITE-ProRule" id="PRU00134"/>
    </source>
</evidence>
<evidence type="ECO:0000259" key="5">
    <source>
        <dbReference type="PROSITE" id="PS50865"/>
    </source>
</evidence>
<dbReference type="EMBL" id="UYSU01032854">
    <property type="protein sequence ID" value="VDL90784.1"/>
    <property type="molecule type" value="Genomic_DNA"/>
</dbReference>
<dbReference type="WBParaSite" id="SSLN_0000454601-mRNA-1">
    <property type="protein sequence ID" value="SSLN_0000454601-mRNA-1"/>
    <property type="gene ID" value="SSLN_0000454601"/>
</dbReference>
<dbReference type="OrthoDB" id="265717at2759"/>
<dbReference type="InterPro" id="IPR002893">
    <property type="entry name" value="Znf_MYND"/>
</dbReference>
<dbReference type="STRING" id="70667.A0A183SJK1"/>
<reference evidence="8" key="1">
    <citation type="submission" date="2016-06" db="UniProtKB">
        <authorList>
            <consortium name="WormBaseParasite"/>
        </authorList>
    </citation>
    <scope>IDENTIFICATION</scope>
</reference>
<evidence type="ECO:0000256" key="3">
    <source>
        <dbReference type="ARBA" id="ARBA00022833"/>
    </source>
</evidence>
<dbReference type="Pfam" id="PF01753">
    <property type="entry name" value="zf-MYND"/>
    <property type="match status" value="1"/>
</dbReference>
<dbReference type="SUPFAM" id="SSF144232">
    <property type="entry name" value="HIT/MYND zinc finger-like"/>
    <property type="match status" value="1"/>
</dbReference>
<dbReference type="Proteomes" id="UP000275846">
    <property type="component" value="Unassembled WGS sequence"/>
</dbReference>
<dbReference type="PANTHER" id="PTHR12197:SF251">
    <property type="entry name" value="EG:BACR7C10.4 PROTEIN"/>
    <property type="match status" value="1"/>
</dbReference>
<reference evidence="6 7" key="2">
    <citation type="submission" date="2018-11" db="EMBL/GenBank/DDBJ databases">
        <authorList>
            <consortium name="Pathogen Informatics"/>
        </authorList>
    </citation>
    <scope>NUCLEOTIDE SEQUENCE [LARGE SCALE GENOMIC DNA]</scope>
    <source>
        <strain evidence="6 7">NST_G2</strain>
    </source>
</reference>
<protein>
    <submittedName>
        <fullName evidence="8">MYND-type domain-containing protein</fullName>
    </submittedName>
</protein>
<dbReference type="InterPro" id="IPR050869">
    <property type="entry name" value="H3K4_H4K5_MeTrfase"/>
</dbReference>
<dbReference type="Gene3D" id="2.170.270.10">
    <property type="entry name" value="SET domain"/>
    <property type="match status" value="1"/>
</dbReference>
<dbReference type="Gene3D" id="1.10.220.160">
    <property type="match status" value="1"/>
</dbReference>
<evidence type="ECO:0000256" key="1">
    <source>
        <dbReference type="ARBA" id="ARBA00022723"/>
    </source>
</evidence>
<evidence type="ECO:0000313" key="6">
    <source>
        <dbReference type="EMBL" id="VDL90784.1"/>
    </source>
</evidence>
<dbReference type="GO" id="GO:0008270">
    <property type="term" value="F:zinc ion binding"/>
    <property type="evidence" value="ECO:0007669"/>
    <property type="project" value="UniProtKB-KW"/>
</dbReference>
<dbReference type="Gene3D" id="6.10.140.2220">
    <property type="match status" value="1"/>
</dbReference>
<name>A0A183SJK1_SCHSO</name>
<keyword evidence="3" id="KW-0862">Zinc</keyword>
<keyword evidence="2 4" id="KW-0863">Zinc-finger</keyword>
<keyword evidence="7" id="KW-1185">Reference proteome</keyword>
<proteinExistence type="predicted"/>
<evidence type="ECO:0000256" key="2">
    <source>
        <dbReference type="ARBA" id="ARBA00022771"/>
    </source>
</evidence>
<feature type="domain" description="MYND-type" evidence="5">
    <location>
        <begin position="37"/>
        <end position="76"/>
    </location>
</feature>
<dbReference type="AlphaFoldDB" id="A0A183SJK1"/>
<evidence type="ECO:0000313" key="7">
    <source>
        <dbReference type="Proteomes" id="UP000275846"/>
    </source>
</evidence>
<dbReference type="InterPro" id="IPR046341">
    <property type="entry name" value="SET_dom_sf"/>
</dbReference>
<accession>A0A183SJK1</accession>
<dbReference type="PROSITE" id="PS01360">
    <property type="entry name" value="ZF_MYND_1"/>
    <property type="match status" value="1"/>
</dbReference>
<dbReference type="GO" id="GO:0005634">
    <property type="term" value="C:nucleus"/>
    <property type="evidence" value="ECO:0007669"/>
    <property type="project" value="TreeGrafter"/>
</dbReference>
<dbReference type="InterPro" id="IPR011990">
    <property type="entry name" value="TPR-like_helical_dom_sf"/>
</dbReference>
<gene>
    <name evidence="6" type="ORF">SSLN_LOCUS4399</name>
</gene>
<organism evidence="8">
    <name type="scientific">Schistocephalus solidus</name>
    <name type="common">Tapeworm</name>
    <dbReference type="NCBI Taxonomy" id="70667"/>
    <lineage>
        <taxon>Eukaryota</taxon>
        <taxon>Metazoa</taxon>
        <taxon>Spiralia</taxon>
        <taxon>Lophotrochozoa</taxon>
        <taxon>Platyhelminthes</taxon>
        <taxon>Cestoda</taxon>
        <taxon>Eucestoda</taxon>
        <taxon>Diphyllobothriidea</taxon>
        <taxon>Diphyllobothriidae</taxon>
        <taxon>Schistocephalus</taxon>
    </lineage>
</organism>
<sequence>MVKLMLKPGRSFKRGDIIVTDTTLAHALSESETANYCAYCVTASDHLLRCSQCSHVYYCNRQCQKAGWAFGHRGECKLIAKAGKFPSATLRLLLALITTGARISYIDTMIPTEERRKDLQSRYFFRCGCELCEDTQQDLAVRIPACCGKERLMGPRPAPEYLSDDTSRLIVFPPRHLRLLPSLKPQACLDPEEVFVCGRCDKVYAAPVLEAFQKRVYEAKEYSDALELYKACVAADQNENSNPYFRLFFRHQDSMLMTRLCRTVIAKCTCWEDQKMDEDADLVLDCGARTIQWLQAHTNMQYQFICSVSLAYLIYLSNSIFLLQERLGPQGRPPCRIYNLPRLNRFTEAFLSAAPALVPCIRSYALHVPSVADDLAHLREFAQNLNLSL</sequence>
<dbReference type="Gene3D" id="1.25.40.10">
    <property type="entry name" value="Tetratricopeptide repeat domain"/>
    <property type="match status" value="1"/>
</dbReference>